<name>A0AAV7LCG8_PLEWA</name>
<dbReference type="AlphaFoldDB" id="A0AAV7LCG8"/>
<proteinExistence type="predicted"/>
<sequence>MPKRPDSAAATPLLAGDSREADSSLPNRLITSFYQKVDKASPLQQITEQINEQTELEMQLEAQGVALDQDEEQEPVLAALVMEDGGGESYCRCSERDS</sequence>
<keyword evidence="3" id="KW-1185">Reference proteome</keyword>
<evidence type="ECO:0000256" key="1">
    <source>
        <dbReference type="SAM" id="MobiDB-lite"/>
    </source>
</evidence>
<organism evidence="2 3">
    <name type="scientific">Pleurodeles waltl</name>
    <name type="common">Iberian ribbed newt</name>
    <dbReference type="NCBI Taxonomy" id="8319"/>
    <lineage>
        <taxon>Eukaryota</taxon>
        <taxon>Metazoa</taxon>
        <taxon>Chordata</taxon>
        <taxon>Craniata</taxon>
        <taxon>Vertebrata</taxon>
        <taxon>Euteleostomi</taxon>
        <taxon>Amphibia</taxon>
        <taxon>Batrachia</taxon>
        <taxon>Caudata</taxon>
        <taxon>Salamandroidea</taxon>
        <taxon>Salamandridae</taxon>
        <taxon>Pleurodelinae</taxon>
        <taxon>Pleurodeles</taxon>
    </lineage>
</organism>
<gene>
    <name evidence="2" type="ORF">NDU88_002477</name>
</gene>
<evidence type="ECO:0000313" key="2">
    <source>
        <dbReference type="EMBL" id="KAJ1089326.1"/>
    </source>
</evidence>
<feature type="region of interest" description="Disordered" evidence="1">
    <location>
        <begin position="1"/>
        <end position="22"/>
    </location>
</feature>
<dbReference type="EMBL" id="JANPWB010000015">
    <property type="protein sequence ID" value="KAJ1089326.1"/>
    <property type="molecule type" value="Genomic_DNA"/>
</dbReference>
<accession>A0AAV7LCG8</accession>
<dbReference type="Proteomes" id="UP001066276">
    <property type="component" value="Chromosome 11"/>
</dbReference>
<evidence type="ECO:0000313" key="3">
    <source>
        <dbReference type="Proteomes" id="UP001066276"/>
    </source>
</evidence>
<reference evidence="2" key="1">
    <citation type="journal article" date="2022" name="bioRxiv">
        <title>Sequencing and chromosome-scale assembly of the giantPleurodeles waltlgenome.</title>
        <authorList>
            <person name="Brown T."/>
            <person name="Elewa A."/>
            <person name="Iarovenko S."/>
            <person name="Subramanian E."/>
            <person name="Araus A.J."/>
            <person name="Petzold A."/>
            <person name="Susuki M."/>
            <person name="Suzuki K.-i.T."/>
            <person name="Hayashi T."/>
            <person name="Toyoda A."/>
            <person name="Oliveira C."/>
            <person name="Osipova E."/>
            <person name="Leigh N.D."/>
            <person name="Simon A."/>
            <person name="Yun M.H."/>
        </authorList>
    </citation>
    <scope>NUCLEOTIDE SEQUENCE</scope>
    <source>
        <strain evidence="2">20211129_DDA</strain>
        <tissue evidence="2">Liver</tissue>
    </source>
</reference>
<comment type="caution">
    <text evidence="2">The sequence shown here is derived from an EMBL/GenBank/DDBJ whole genome shotgun (WGS) entry which is preliminary data.</text>
</comment>
<protein>
    <submittedName>
        <fullName evidence="2">Uncharacterized protein</fullName>
    </submittedName>
</protein>